<evidence type="ECO:0000313" key="2">
    <source>
        <dbReference type="Proteomes" id="UP001222958"/>
    </source>
</evidence>
<reference evidence="1" key="1">
    <citation type="submission" date="2023-04" db="EMBL/GenBank/DDBJ databases">
        <title>Epidemiological investigation of Clostridium perfringens isolated from cattle.</title>
        <authorList>
            <person name="Tian R."/>
        </authorList>
    </citation>
    <scope>NUCLEOTIDE SEQUENCE</scope>
    <source>
        <strain evidence="1">ZWCP172</strain>
    </source>
</reference>
<proteinExistence type="predicted"/>
<sequence length="41" mass="5070">MVRKRIVKKTIEQFDMKVSKLLEEYIKGLKVKMFYSYDRNI</sequence>
<protein>
    <submittedName>
        <fullName evidence="1">Uncharacterized protein</fullName>
    </submittedName>
</protein>
<dbReference type="Proteomes" id="UP001222958">
    <property type="component" value="Unassembled WGS sequence"/>
</dbReference>
<accession>A0AAP4A5U3</accession>
<dbReference type="AlphaFoldDB" id="A0AAP4A5U3"/>
<dbReference type="EMBL" id="JARVUX010000002">
    <property type="protein sequence ID" value="MDH2335797.1"/>
    <property type="molecule type" value="Genomic_DNA"/>
</dbReference>
<evidence type="ECO:0000313" key="1">
    <source>
        <dbReference type="EMBL" id="MDH2335797.1"/>
    </source>
</evidence>
<gene>
    <name evidence="1" type="ORF">QDQ28_06310</name>
</gene>
<name>A0AAP4A5U3_CLOPF</name>
<dbReference type="RefSeq" id="WP_279857309.1">
    <property type="nucleotide sequence ID" value="NZ_JARVUX010000002.1"/>
</dbReference>
<organism evidence="1 2">
    <name type="scientific">Clostridium perfringens</name>
    <dbReference type="NCBI Taxonomy" id="1502"/>
    <lineage>
        <taxon>Bacteria</taxon>
        <taxon>Bacillati</taxon>
        <taxon>Bacillota</taxon>
        <taxon>Clostridia</taxon>
        <taxon>Eubacteriales</taxon>
        <taxon>Clostridiaceae</taxon>
        <taxon>Clostridium</taxon>
    </lineage>
</organism>
<comment type="caution">
    <text evidence="1">The sequence shown here is derived from an EMBL/GenBank/DDBJ whole genome shotgun (WGS) entry which is preliminary data.</text>
</comment>